<keyword evidence="3" id="KW-1185">Reference proteome</keyword>
<feature type="region of interest" description="Disordered" evidence="1">
    <location>
        <begin position="1"/>
        <end position="21"/>
    </location>
</feature>
<dbReference type="AlphaFoldDB" id="A0A3P7LG21"/>
<reference evidence="2 3" key="1">
    <citation type="submission" date="2018-11" db="EMBL/GenBank/DDBJ databases">
        <authorList>
            <consortium name="Pathogen Informatics"/>
        </authorList>
    </citation>
    <scope>NUCLEOTIDE SEQUENCE [LARGE SCALE GENOMIC DNA]</scope>
</reference>
<accession>A0A3P7LG21</accession>
<organism evidence="2 3">
    <name type="scientific">Dibothriocephalus latus</name>
    <name type="common">Fish tapeworm</name>
    <name type="synonym">Diphyllobothrium latum</name>
    <dbReference type="NCBI Taxonomy" id="60516"/>
    <lineage>
        <taxon>Eukaryota</taxon>
        <taxon>Metazoa</taxon>
        <taxon>Spiralia</taxon>
        <taxon>Lophotrochozoa</taxon>
        <taxon>Platyhelminthes</taxon>
        <taxon>Cestoda</taxon>
        <taxon>Eucestoda</taxon>
        <taxon>Diphyllobothriidea</taxon>
        <taxon>Diphyllobothriidae</taxon>
        <taxon>Dibothriocephalus</taxon>
    </lineage>
</organism>
<dbReference type="Proteomes" id="UP000281553">
    <property type="component" value="Unassembled WGS sequence"/>
</dbReference>
<evidence type="ECO:0000256" key="1">
    <source>
        <dbReference type="SAM" id="MobiDB-lite"/>
    </source>
</evidence>
<dbReference type="EMBL" id="UYRU01063851">
    <property type="protein sequence ID" value="VDN15855.1"/>
    <property type="molecule type" value="Genomic_DNA"/>
</dbReference>
<evidence type="ECO:0000313" key="3">
    <source>
        <dbReference type="Proteomes" id="UP000281553"/>
    </source>
</evidence>
<feature type="compositionally biased region" description="Gly residues" evidence="1">
    <location>
        <begin position="1"/>
        <end position="15"/>
    </location>
</feature>
<sequence>MATLGAGQGSIGAGSGSLQPLYPRQSIGSSCTSGKGLFAAQNLSLTTSPTMLDNTHFQLHSSSSVGSQMSTLTQRLISEVYMAAAKAASRAVTESIASGSIEGVEIQD</sequence>
<gene>
    <name evidence="2" type="ORF">DILT_LOCUS11686</name>
</gene>
<name>A0A3P7LG21_DIBLA</name>
<proteinExistence type="predicted"/>
<feature type="non-terminal residue" evidence="2">
    <location>
        <position position="108"/>
    </location>
</feature>
<evidence type="ECO:0000313" key="2">
    <source>
        <dbReference type="EMBL" id="VDN15855.1"/>
    </source>
</evidence>
<protein>
    <submittedName>
        <fullName evidence="2">Uncharacterized protein</fullName>
    </submittedName>
</protein>
<dbReference type="OrthoDB" id="6263616at2759"/>